<comment type="caution">
    <text evidence="1">The sequence shown here is derived from an EMBL/GenBank/DDBJ whole genome shotgun (WGS) entry which is preliminary data.</text>
</comment>
<sequence>MRAPLGQQVLGLNGMVVPADRYEPEYTWQAT</sequence>
<dbReference type="AlphaFoldDB" id="A0A839DRS6"/>
<dbReference type="EMBL" id="JACGWZ010000002">
    <property type="protein sequence ID" value="MBA8824692.1"/>
    <property type="molecule type" value="Genomic_DNA"/>
</dbReference>
<organism evidence="1 2">
    <name type="scientific">Halosaccharopolyspora lacisalsi</name>
    <dbReference type="NCBI Taxonomy" id="1000566"/>
    <lineage>
        <taxon>Bacteria</taxon>
        <taxon>Bacillati</taxon>
        <taxon>Actinomycetota</taxon>
        <taxon>Actinomycetes</taxon>
        <taxon>Pseudonocardiales</taxon>
        <taxon>Pseudonocardiaceae</taxon>
        <taxon>Halosaccharopolyspora</taxon>
    </lineage>
</organism>
<name>A0A839DRS6_9PSEU</name>
<protein>
    <submittedName>
        <fullName evidence="1">Uncharacterized protein</fullName>
    </submittedName>
</protein>
<evidence type="ECO:0000313" key="1">
    <source>
        <dbReference type="EMBL" id="MBA8824692.1"/>
    </source>
</evidence>
<dbReference type="Proteomes" id="UP000569329">
    <property type="component" value="Unassembled WGS sequence"/>
</dbReference>
<reference evidence="1 2" key="1">
    <citation type="submission" date="2020-07" db="EMBL/GenBank/DDBJ databases">
        <title>Sequencing the genomes of 1000 actinobacteria strains.</title>
        <authorList>
            <person name="Klenk H.-P."/>
        </authorList>
    </citation>
    <scope>NUCLEOTIDE SEQUENCE [LARGE SCALE GENOMIC DNA]</scope>
    <source>
        <strain evidence="1 2">DSM 45975</strain>
    </source>
</reference>
<accession>A0A839DRS6</accession>
<keyword evidence="2" id="KW-1185">Reference proteome</keyword>
<evidence type="ECO:0000313" key="2">
    <source>
        <dbReference type="Proteomes" id="UP000569329"/>
    </source>
</evidence>
<proteinExistence type="predicted"/>
<gene>
    <name evidence="1" type="ORF">FHX42_002039</name>
</gene>